<evidence type="ECO:0000256" key="1">
    <source>
        <dbReference type="SAM" id="Phobius"/>
    </source>
</evidence>
<reference evidence="2 3" key="2">
    <citation type="submission" date="2018-11" db="EMBL/GenBank/DDBJ databases">
        <authorList>
            <consortium name="Pathogen Informatics"/>
        </authorList>
    </citation>
    <scope>NUCLEOTIDE SEQUENCE [LARGE SCALE GENOMIC DNA]</scope>
</reference>
<keyword evidence="1" id="KW-1133">Transmembrane helix</keyword>
<keyword evidence="3" id="KW-1185">Reference proteome</keyword>
<reference evidence="4" key="1">
    <citation type="submission" date="2017-02" db="UniProtKB">
        <authorList>
            <consortium name="WormBaseParasite"/>
        </authorList>
    </citation>
    <scope>IDENTIFICATION</scope>
</reference>
<evidence type="ECO:0000313" key="4">
    <source>
        <dbReference type="WBParaSite" id="TCLT_0000942201-mRNA-1"/>
    </source>
</evidence>
<proteinExistence type="predicted"/>
<dbReference type="OrthoDB" id="5855225at2759"/>
<evidence type="ECO:0000313" key="2">
    <source>
        <dbReference type="EMBL" id="VDN07041.1"/>
    </source>
</evidence>
<dbReference type="AlphaFoldDB" id="A0A0N5D8I8"/>
<feature type="transmembrane region" description="Helical" evidence="1">
    <location>
        <begin position="218"/>
        <end position="240"/>
    </location>
</feature>
<protein>
    <submittedName>
        <fullName evidence="4">Col_cuticle_N domain-containing protein</fullName>
    </submittedName>
</protein>
<organism evidence="4">
    <name type="scientific">Thelazia callipaeda</name>
    <name type="common">Oriental eyeworm</name>
    <name type="synonym">Parasitic nematode</name>
    <dbReference type="NCBI Taxonomy" id="103827"/>
    <lineage>
        <taxon>Eukaryota</taxon>
        <taxon>Metazoa</taxon>
        <taxon>Ecdysozoa</taxon>
        <taxon>Nematoda</taxon>
        <taxon>Chromadorea</taxon>
        <taxon>Rhabditida</taxon>
        <taxon>Spirurina</taxon>
        <taxon>Spiruromorpha</taxon>
        <taxon>Thelazioidea</taxon>
        <taxon>Thelaziidae</taxon>
        <taxon>Thelazia</taxon>
    </lineage>
</organism>
<dbReference type="WBParaSite" id="TCLT_0000942201-mRNA-1">
    <property type="protein sequence ID" value="TCLT_0000942201-mRNA-1"/>
    <property type="gene ID" value="TCLT_0000942201"/>
</dbReference>
<name>A0A0N5D8I8_THECL</name>
<accession>A0A0N5D8I8</accession>
<keyword evidence="1" id="KW-0472">Membrane</keyword>
<dbReference type="EMBL" id="UYYF01004792">
    <property type="protein sequence ID" value="VDN07041.1"/>
    <property type="molecule type" value="Genomic_DNA"/>
</dbReference>
<dbReference type="Proteomes" id="UP000276776">
    <property type="component" value="Unassembled WGS sequence"/>
</dbReference>
<evidence type="ECO:0000313" key="3">
    <source>
        <dbReference type="Proteomes" id="UP000276776"/>
    </source>
</evidence>
<keyword evidence="1" id="KW-0812">Transmembrane</keyword>
<sequence>MDNLKVVVTLIKKMIRILILYTLIILLAVTKQSFAMFNYYKQLSEKQAELLHFNSNMLYNLEIKIGYPPDTKHCNGPQITIFDNQWRYACKFQLDKKKQIWKAESYIQSQTQYLSNEQYYLHRFIWLFSINHWRIKVKWNGGKATFFHNYGKFGHEICANPSTGKKLAILIVQESCELERVLVAEYLIRQPDKNELQHAANAEESMTTINKLNNMTDLIYAILVPGAVLAIVISTVMMTVEIRIYALYQTAKSRPIQLVITRDFMKDIHIQRERQKG</sequence>
<gene>
    <name evidence="2" type="ORF">TCLT_LOCUS9411</name>
</gene>